<feature type="repeat" description="WD" evidence="5">
    <location>
        <begin position="336"/>
        <end position="377"/>
    </location>
</feature>
<dbReference type="Gene3D" id="2.130.10.10">
    <property type="entry name" value="YVTN repeat-like/Quinoprotein amine dehydrogenase"/>
    <property type="match status" value="1"/>
</dbReference>
<comment type="subcellular location">
    <subcellularLocation>
        <location evidence="1">Nucleus</location>
        <location evidence="1">Nucleolus</location>
    </subcellularLocation>
</comment>
<dbReference type="InterPro" id="IPR001632">
    <property type="entry name" value="WD40_G-protein_beta-like"/>
</dbReference>
<dbReference type="SMART" id="SM00320">
    <property type="entry name" value="WD40"/>
    <property type="match status" value="8"/>
</dbReference>
<proteinExistence type="predicted"/>
<dbReference type="CDD" id="cd00200">
    <property type="entry name" value="WD40"/>
    <property type="match status" value="1"/>
</dbReference>
<evidence type="ECO:0000313" key="6">
    <source>
        <dbReference type="EMBL" id="VVB13457.1"/>
    </source>
</evidence>
<keyword evidence="4" id="KW-0539">Nucleus</keyword>
<dbReference type="InterPro" id="IPR036322">
    <property type="entry name" value="WD40_repeat_dom_sf"/>
</dbReference>
<accession>A0A565CIG0</accession>
<evidence type="ECO:0000256" key="1">
    <source>
        <dbReference type="ARBA" id="ARBA00004604"/>
    </source>
</evidence>
<feature type="repeat" description="WD" evidence="5">
    <location>
        <begin position="294"/>
        <end position="335"/>
    </location>
</feature>
<feature type="repeat" description="WD" evidence="5">
    <location>
        <begin position="78"/>
        <end position="110"/>
    </location>
</feature>
<name>A0A565CIG0_9BRAS</name>
<evidence type="ECO:0000256" key="3">
    <source>
        <dbReference type="ARBA" id="ARBA00022737"/>
    </source>
</evidence>
<sequence length="411" mass="46336">MLPYSFYVSDEELLVSVGSYMETNRVSVEKVLKIVYQEQAVFRIRPVNRCSQTIAGIGSGDNTVRLWDLNTETPMFTCRGHKNHVLSIAWSPDAKCLVSGDKDGKVCCWDPIKGELQGKPLSGHRKAITGIAWEPAHLSCPSRRFVTCSLDGSAKIWDFKLRKSLISLSGHTKAVTSVKWVEMELYTQGTFLIISEDRTIIMWETKGKFKHVLKEHGHWVNSLSLSTDYVLRTGAFDHTRKEISSDEEMKKIALERYNKAKGTKDSPERLVSGSDDRTMNLWEPSVSLKRKNRSTGHQQLVNHVSFSPNGQWIASGSFDGSVRLWNGFTGDYVTKFRGHVGRVHQITWSADSRMLLSGSKDSTLKIWDIRTKRLKQNLSGHSDPVYAVDWSPDGEKVASGGKDKVLKLWKG</sequence>
<dbReference type="InterPro" id="IPR019775">
    <property type="entry name" value="WD40_repeat_CS"/>
</dbReference>
<reference evidence="6" key="1">
    <citation type="submission" date="2019-07" db="EMBL/GenBank/DDBJ databases">
        <authorList>
            <person name="Dittberner H."/>
        </authorList>
    </citation>
    <scope>NUCLEOTIDE SEQUENCE [LARGE SCALE GENOMIC DNA]</scope>
</reference>
<dbReference type="EMBL" id="CABITT030000008">
    <property type="protein sequence ID" value="VVB13457.1"/>
    <property type="molecule type" value="Genomic_DNA"/>
</dbReference>
<dbReference type="PANTHER" id="PTHR19848">
    <property type="entry name" value="WD40 REPEAT PROTEIN"/>
    <property type="match status" value="1"/>
</dbReference>
<evidence type="ECO:0000256" key="4">
    <source>
        <dbReference type="ARBA" id="ARBA00023242"/>
    </source>
</evidence>
<keyword evidence="7" id="KW-1185">Reference proteome</keyword>
<organism evidence="6 7">
    <name type="scientific">Arabis nemorensis</name>
    <dbReference type="NCBI Taxonomy" id="586526"/>
    <lineage>
        <taxon>Eukaryota</taxon>
        <taxon>Viridiplantae</taxon>
        <taxon>Streptophyta</taxon>
        <taxon>Embryophyta</taxon>
        <taxon>Tracheophyta</taxon>
        <taxon>Spermatophyta</taxon>
        <taxon>Magnoliopsida</taxon>
        <taxon>eudicotyledons</taxon>
        <taxon>Gunneridae</taxon>
        <taxon>Pentapetalae</taxon>
        <taxon>rosids</taxon>
        <taxon>malvids</taxon>
        <taxon>Brassicales</taxon>
        <taxon>Brassicaceae</taxon>
        <taxon>Arabideae</taxon>
        <taxon>Arabis</taxon>
    </lineage>
</organism>
<dbReference type="PROSITE" id="PS50294">
    <property type="entry name" value="WD_REPEATS_REGION"/>
    <property type="match status" value="5"/>
</dbReference>
<protein>
    <submittedName>
        <fullName evidence="6">Uncharacterized protein</fullName>
    </submittedName>
</protein>
<feature type="repeat" description="WD" evidence="5">
    <location>
        <begin position="378"/>
        <end position="411"/>
    </location>
</feature>
<comment type="caution">
    <text evidence="6">The sequence shown here is derived from an EMBL/GenBank/DDBJ whole genome shotgun (WGS) entry which is preliminary data.</text>
</comment>
<dbReference type="PRINTS" id="PR00319">
    <property type="entry name" value="GPROTEINB"/>
</dbReference>
<dbReference type="InterPro" id="IPR001680">
    <property type="entry name" value="WD40_rpt"/>
</dbReference>
<dbReference type="Proteomes" id="UP000489600">
    <property type="component" value="Unassembled WGS sequence"/>
</dbReference>
<dbReference type="SUPFAM" id="SSF50978">
    <property type="entry name" value="WD40 repeat-like"/>
    <property type="match status" value="1"/>
</dbReference>
<evidence type="ECO:0000256" key="2">
    <source>
        <dbReference type="ARBA" id="ARBA00022574"/>
    </source>
</evidence>
<dbReference type="OrthoDB" id="10267436at2759"/>
<feature type="repeat" description="WD" evidence="5">
    <location>
        <begin position="58"/>
        <end position="77"/>
    </location>
</feature>
<evidence type="ECO:0000256" key="5">
    <source>
        <dbReference type="PROSITE-ProRule" id="PRU00221"/>
    </source>
</evidence>
<dbReference type="GO" id="GO:0005730">
    <property type="term" value="C:nucleolus"/>
    <property type="evidence" value="ECO:0007669"/>
    <property type="project" value="UniProtKB-SubCell"/>
</dbReference>
<dbReference type="InterPro" id="IPR020472">
    <property type="entry name" value="WD40_PAC1"/>
</dbReference>
<dbReference type="PRINTS" id="PR00320">
    <property type="entry name" value="GPROTEINBRPT"/>
</dbReference>
<keyword evidence="3" id="KW-0677">Repeat</keyword>
<keyword evidence="2 5" id="KW-0853">WD repeat</keyword>
<feature type="repeat" description="WD" evidence="5">
    <location>
        <begin position="121"/>
        <end position="167"/>
    </location>
</feature>
<dbReference type="PANTHER" id="PTHR19848:SF0">
    <property type="entry name" value="NOTCHLESS PROTEIN HOMOLOG 1"/>
    <property type="match status" value="1"/>
</dbReference>
<gene>
    <name evidence="6" type="ORF">ANE_LOCUS23901</name>
</gene>
<dbReference type="PROSITE" id="PS50082">
    <property type="entry name" value="WD_REPEATS_2"/>
    <property type="match status" value="6"/>
</dbReference>
<dbReference type="Pfam" id="PF00400">
    <property type="entry name" value="WD40"/>
    <property type="match status" value="6"/>
</dbReference>
<evidence type="ECO:0000313" key="7">
    <source>
        <dbReference type="Proteomes" id="UP000489600"/>
    </source>
</evidence>
<dbReference type="InterPro" id="IPR015943">
    <property type="entry name" value="WD40/YVTN_repeat-like_dom_sf"/>
</dbReference>
<dbReference type="AlphaFoldDB" id="A0A565CIG0"/>
<dbReference type="PROSITE" id="PS00678">
    <property type="entry name" value="WD_REPEATS_1"/>
    <property type="match status" value="1"/>
</dbReference>
<dbReference type="GO" id="GO:0000027">
    <property type="term" value="P:ribosomal large subunit assembly"/>
    <property type="evidence" value="ECO:0007669"/>
    <property type="project" value="TreeGrafter"/>
</dbReference>